<evidence type="ECO:0000259" key="8">
    <source>
        <dbReference type="Pfam" id="PF08501"/>
    </source>
</evidence>
<feature type="binding site" evidence="7">
    <location>
        <position position="229"/>
    </location>
    <ligand>
        <name>shikimate</name>
        <dbReference type="ChEBI" id="CHEBI:36208"/>
    </ligand>
</feature>
<dbReference type="InterPro" id="IPR036291">
    <property type="entry name" value="NAD(P)-bd_dom_sf"/>
</dbReference>
<keyword evidence="5 7" id="KW-0560">Oxidoreductase</keyword>
<dbReference type="GO" id="GO:0008652">
    <property type="term" value="P:amino acid biosynthetic process"/>
    <property type="evidence" value="ECO:0007669"/>
    <property type="project" value="UniProtKB-KW"/>
</dbReference>
<comment type="pathway">
    <text evidence="1 7">Metabolic intermediate biosynthesis; chorismate biosynthesis; chorismate from D-erythrose 4-phosphate and phosphoenolpyruvate: step 4/7.</text>
</comment>
<dbReference type="UniPathway" id="UPA00053">
    <property type="reaction ID" value="UER00087"/>
</dbReference>
<dbReference type="SUPFAM" id="SSF53223">
    <property type="entry name" value="Aminoacid dehydrogenase-like, N-terminal domain"/>
    <property type="match status" value="1"/>
</dbReference>
<dbReference type="InterPro" id="IPR022893">
    <property type="entry name" value="Shikimate_DH_fam"/>
</dbReference>
<dbReference type="InterPro" id="IPR046346">
    <property type="entry name" value="Aminoacid_DH-like_N_sf"/>
</dbReference>
<dbReference type="NCBIfam" id="NF001315">
    <property type="entry name" value="PRK00258.2-4"/>
    <property type="match status" value="1"/>
</dbReference>
<dbReference type="PANTHER" id="PTHR21089">
    <property type="entry name" value="SHIKIMATE DEHYDROGENASE"/>
    <property type="match status" value="1"/>
</dbReference>
<keyword evidence="6 7" id="KW-0057">Aromatic amino acid biosynthesis</keyword>
<feature type="binding site" evidence="7">
    <location>
        <position position="92"/>
    </location>
    <ligand>
        <name>shikimate</name>
        <dbReference type="ChEBI" id="CHEBI:36208"/>
    </ligand>
</feature>
<dbReference type="Pfam" id="PF08501">
    <property type="entry name" value="Shikimate_dh_N"/>
    <property type="match status" value="1"/>
</dbReference>
<dbReference type="Proteomes" id="UP000070096">
    <property type="component" value="Unassembled WGS sequence"/>
</dbReference>
<dbReference type="GO" id="GO:0004764">
    <property type="term" value="F:shikimate 3-dehydrogenase (NADP+) activity"/>
    <property type="evidence" value="ECO:0007669"/>
    <property type="project" value="UniProtKB-UniRule"/>
</dbReference>
<dbReference type="AlphaFoldDB" id="A0A139NDA4"/>
<dbReference type="PATRIC" id="fig|1302.21.peg.363"/>
<accession>A0A139NDA4</accession>
<feature type="binding site" evidence="7">
    <location>
        <position position="257"/>
    </location>
    <ligand>
        <name>shikimate</name>
        <dbReference type="ChEBI" id="CHEBI:36208"/>
    </ligand>
</feature>
<dbReference type="EMBL" id="LQRC01000057">
    <property type="protein sequence ID" value="KXT73862.1"/>
    <property type="molecule type" value="Genomic_DNA"/>
</dbReference>
<keyword evidence="3 7" id="KW-0028">Amino-acid biosynthesis</keyword>
<dbReference type="Gene3D" id="3.40.50.10860">
    <property type="entry name" value="Leucine Dehydrogenase, chain A, domain 1"/>
    <property type="match status" value="1"/>
</dbReference>
<comment type="caution">
    <text evidence="10">The sequence shown here is derived from an EMBL/GenBank/DDBJ whole genome shotgun (WGS) entry which is preliminary data.</text>
</comment>
<evidence type="ECO:0000256" key="2">
    <source>
        <dbReference type="ARBA" id="ARBA00012962"/>
    </source>
</evidence>
<dbReference type="Pfam" id="PF18317">
    <property type="entry name" value="SDH_C"/>
    <property type="match status" value="1"/>
</dbReference>
<feature type="binding site" evidence="7">
    <location>
        <position position="67"/>
    </location>
    <ligand>
        <name>shikimate</name>
        <dbReference type="ChEBI" id="CHEBI:36208"/>
    </ligand>
</feature>
<comment type="catalytic activity">
    <reaction evidence="7">
        <text>shikimate + NADP(+) = 3-dehydroshikimate + NADPH + H(+)</text>
        <dbReference type="Rhea" id="RHEA:17737"/>
        <dbReference type="ChEBI" id="CHEBI:15378"/>
        <dbReference type="ChEBI" id="CHEBI:16630"/>
        <dbReference type="ChEBI" id="CHEBI:36208"/>
        <dbReference type="ChEBI" id="CHEBI:57783"/>
        <dbReference type="ChEBI" id="CHEBI:58349"/>
        <dbReference type="EC" id="1.1.1.25"/>
    </reaction>
</comment>
<dbReference type="Gene3D" id="3.40.50.720">
    <property type="entry name" value="NAD(P)-binding Rossmann-like Domain"/>
    <property type="match status" value="1"/>
</dbReference>
<comment type="caution">
    <text evidence="7">Lacks conserved residue(s) required for the propagation of feature annotation.</text>
</comment>
<dbReference type="PANTHER" id="PTHR21089:SF1">
    <property type="entry name" value="BIFUNCTIONAL 3-DEHYDROQUINATE DEHYDRATASE_SHIKIMATE DEHYDROGENASE, CHLOROPLASTIC"/>
    <property type="match status" value="1"/>
</dbReference>
<proteinExistence type="inferred from homology"/>
<feature type="binding site" evidence="7">
    <location>
        <position position="83"/>
    </location>
    <ligand>
        <name>NADP(+)</name>
        <dbReference type="ChEBI" id="CHEBI:58349"/>
    </ligand>
</feature>
<dbReference type="InterPro" id="IPR011342">
    <property type="entry name" value="Shikimate_DH"/>
</dbReference>
<protein>
    <recommendedName>
        <fullName evidence="2 7">Shikimate dehydrogenase (NADP(+))</fullName>
        <shortName evidence="7">SDH</shortName>
        <ecNumber evidence="2 7">1.1.1.25</ecNumber>
    </recommendedName>
</protein>
<feature type="domain" description="Shikimate dehydrogenase substrate binding N-terminal" evidence="8">
    <location>
        <begin position="12"/>
        <end position="94"/>
    </location>
</feature>
<gene>
    <name evidence="7" type="primary">aroE</name>
    <name evidence="10" type="ORF">SGODD07_00320</name>
</gene>
<feature type="binding site" evidence="7">
    <location>
        <position position="250"/>
    </location>
    <ligand>
        <name>NADP(+)</name>
        <dbReference type="ChEBI" id="CHEBI:58349"/>
    </ligand>
</feature>
<feature type="binding site" evidence="7">
    <location>
        <begin position="20"/>
        <end position="22"/>
    </location>
    <ligand>
        <name>shikimate</name>
        <dbReference type="ChEBI" id="CHEBI:36208"/>
    </ligand>
</feature>
<evidence type="ECO:0000313" key="11">
    <source>
        <dbReference type="Proteomes" id="UP000070096"/>
    </source>
</evidence>
<dbReference type="InterPro" id="IPR041121">
    <property type="entry name" value="SDH_C"/>
</dbReference>
<dbReference type="GO" id="GO:0050661">
    <property type="term" value="F:NADP binding"/>
    <property type="evidence" value="ECO:0007669"/>
    <property type="project" value="InterPro"/>
</dbReference>
<sequence length="285" mass="31183">MKIDGHTRLAAVIAKPIKHSISPFIHNMANDLTDTNAVYLAFEVDRENLEQAVENIRLHQMLGANISMPYKQEVITYLDELDESALLIGAVNTVVNQNGRLIGYNTDGLGFFRSLSNFHIKGKNLTILGAGGAASAIIGQAVLDGVEKVCVFDLRDRLAVHQEKIEQLSRRLGHPIQLLAVEDLAALTDAVNQSDLFINATGLGMDGKSLPIPSDFAFPKGLLVADMAYCPAETPFLRLAREQGLQTVNGLGMLLYQAEKAFELMTGKKMPSEEIKKALLEKLEI</sequence>
<organism evidence="10 11">
    <name type="scientific">Streptococcus gordonii</name>
    <dbReference type="NCBI Taxonomy" id="1302"/>
    <lineage>
        <taxon>Bacteria</taxon>
        <taxon>Bacillati</taxon>
        <taxon>Bacillota</taxon>
        <taxon>Bacilli</taxon>
        <taxon>Lactobacillales</taxon>
        <taxon>Streptococcaceae</taxon>
        <taxon>Streptococcus</taxon>
    </lineage>
</organism>
<evidence type="ECO:0000256" key="7">
    <source>
        <dbReference type="HAMAP-Rule" id="MF_00222"/>
    </source>
</evidence>
<comment type="subunit">
    <text evidence="7">Homodimer.</text>
</comment>
<feature type="binding site" evidence="7">
    <location>
        <position position="227"/>
    </location>
    <ligand>
        <name>NADP(+)</name>
        <dbReference type="ChEBI" id="CHEBI:58349"/>
    </ligand>
</feature>
<dbReference type="NCBIfam" id="TIGR00507">
    <property type="entry name" value="aroE"/>
    <property type="match status" value="1"/>
</dbReference>
<evidence type="ECO:0000256" key="5">
    <source>
        <dbReference type="ARBA" id="ARBA00023002"/>
    </source>
</evidence>
<dbReference type="CDD" id="cd01065">
    <property type="entry name" value="NAD_bind_Shikimate_DH"/>
    <property type="match status" value="1"/>
</dbReference>
<dbReference type="SUPFAM" id="SSF51735">
    <property type="entry name" value="NAD(P)-binding Rossmann-fold domains"/>
    <property type="match status" value="1"/>
</dbReference>
<evidence type="ECO:0000256" key="1">
    <source>
        <dbReference type="ARBA" id="ARBA00004871"/>
    </source>
</evidence>
<evidence type="ECO:0000256" key="4">
    <source>
        <dbReference type="ARBA" id="ARBA00022857"/>
    </source>
</evidence>
<comment type="function">
    <text evidence="7">Involved in the biosynthesis of the chorismate, which leads to the biosynthesis of aromatic amino acids. Catalyzes the reversible NADPH linked reduction of 3-dehydroshikimate (DHSA) to yield shikimate (SA).</text>
</comment>
<keyword evidence="4 7" id="KW-0521">NADP</keyword>
<dbReference type="GO" id="GO:0019632">
    <property type="term" value="P:shikimate metabolic process"/>
    <property type="evidence" value="ECO:0007669"/>
    <property type="project" value="InterPro"/>
</dbReference>
<name>A0A139NDA4_STRGN</name>
<feature type="binding site" evidence="7">
    <location>
        <begin position="129"/>
        <end position="133"/>
    </location>
    <ligand>
        <name>NADP(+)</name>
        <dbReference type="ChEBI" id="CHEBI:58349"/>
    </ligand>
</feature>
<evidence type="ECO:0000256" key="6">
    <source>
        <dbReference type="ARBA" id="ARBA00023141"/>
    </source>
</evidence>
<dbReference type="HAMAP" id="MF_00222">
    <property type="entry name" value="Shikimate_DH_AroE"/>
    <property type="match status" value="1"/>
</dbReference>
<feature type="binding site" evidence="7">
    <location>
        <position position="107"/>
    </location>
    <ligand>
        <name>shikimate</name>
        <dbReference type="ChEBI" id="CHEBI:36208"/>
    </ligand>
</feature>
<feature type="active site" description="Proton acceptor" evidence="7">
    <location>
        <position position="71"/>
    </location>
</feature>
<evidence type="ECO:0000256" key="3">
    <source>
        <dbReference type="ARBA" id="ARBA00022605"/>
    </source>
</evidence>
<reference evidence="10 11" key="1">
    <citation type="submission" date="2016-01" db="EMBL/GenBank/DDBJ databases">
        <title>Highly variable Streptococcus oralis are common among viridans streptococci isolated from primates.</title>
        <authorList>
            <person name="Denapaite D."/>
            <person name="Rieger M."/>
            <person name="Koendgen S."/>
            <person name="Brueckner R."/>
            <person name="Ochigava I."/>
            <person name="Kappeler P."/>
            <person name="Maetz-Rensing K."/>
            <person name="Leendertz F."/>
            <person name="Hakenbeck R."/>
        </authorList>
    </citation>
    <scope>NUCLEOTIDE SEQUENCE [LARGE SCALE GENOMIC DNA]</scope>
    <source>
        <strain evidence="10 11">DD07</strain>
    </source>
</reference>
<evidence type="ECO:0000313" key="10">
    <source>
        <dbReference type="EMBL" id="KXT73862.1"/>
    </source>
</evidence>
<dbReference type="GO" id="GO:0009423">
    <property type="term" value="P:chorismate biosynthetic process"/>
    <property type="evidence" value="ECO:0007669"/>
    <property type="project" value="UniProtKB-UniRule"/>
</dbReference>
<dbReference type="GO" id="GO:0009073">
    <property type="term" value="P:aromatic amino acid family biosynthetic process"/>
    <property type="evidence" value="ECO:0007669"/>
    <property type="project" value="UniProtKB-KW"/>
</dbReference>
<dbReference type="InterPro" id="IPR013708">
    <property type="entry name" value="Shikimate_DH-bd_N"/>
</dbReference>
<comment type="similarity">
    <text evidence="7">Belongs to the shikimate dehydrogenase family.</text>
</comment>
<evidence type="ECO:0000259" key="9">
    <source>
        <dbReference type="Pfam" id="PF18317"/>
    </source>
</evidence>
<feature type="domain" description="SDH C-terminal" evidence="9">
    <location>
        <begin position="250"/>
        <end position="280"/>
    </location>
</feature>
<dbReference type="EC" id="1.1.1.25" evidence="2 7"/>